<name>A0A1J0VY80_9NOCA</name>
<dbReference type="RefSeq" id="WP_071930142.1">
    <property type="nucleotide sequence ID" value="NZ_CP018082.1"/>
</dbReference>
<dbReference type="EMBL" id="CP018082">
    <property type="protein sequence ID" value="APE36957.1"/>
    <property type="molecule type" value="Genomic_DNA"/>
</dbReference>
<proteinExistence type="predicted"/>
<protein>
    <submittedName>
        <fullName evidence="1">Antitoxin</fullName>
    </submittedName>
</protein>
<keyword evidence="2" id="KW-1185">Reference proteome</keyword>
<gene>
    <name evidence="1" type="ORF">BOX37_26875</name>
</gene>
<evidence type="ECO:0000313" key="1">
    <source>
        <dbReference type="EMBL" id="APE36957.1"/>
    </source>
</evidence>
<accession>A0A1J0VY80</accession>
<evidence type="ECO:0000313" key="2">
    <source>
        <dbReference type="Proteomes" id="UP000183810"/>
    </source>
</evidence>
<dbReference type="Proteomes" id="UP000183810">
    <property type="component" value="Chromosome"/>
</dbReference>
<sequence length="69" mass="7480">MARLTVYVPNEMAERAGTAGLDVSALTQRAIVAVLEENATATWLAGITDRHEVRHDGVRSAIDVGRDDF</sequence>
<dbReference type="AlphaFoldDB" id="A0A1J0VY80"/>
<dbReference type="OrthoDB" id="3290891at2"/>
<organism evidence="1 2">
    <name type="scientific">Nocardia mangyaensis</name>
    <dbReference type="NCBI Taxonomy" id="2213200"/>
    <lineage>
        <taxon>Bacteria</taxon>
        <taxon>Bacillati</taxon>
        <taxon>Actinomycetota</taxon>
        <taxon>Actinomycetes</taxon>
        <taxon>Mycobacteriales</taxon>
        <taxon>Nocardiaceae</taxon>
        <taxon>Nocardia</taxon>
    </lineage>
</organism>
<dbReference type="KEGG" id="nsl:BOX37_26875"/>
<reference evidence="1" key="1">
    <citation type="submission" date="2016-11" db="EMBL/GenBank/DDBJ databases">
        <authorList>
            <person name="Jaros S."/>
            <person name="Januszkiewicz K."/>
            <person name="Wedrychowicz H."/>
        </authorList>
    </citation>
    <scope>NUCLEOTIDE SEQUENCE [LARGE SCALE GENOMIC DNA]</scope>
    <source>
        <strain evidence="1">Y48</strain>
    </source>
</reference>